<evidence type="ECO:0000313" key="8">
    <source>
        <dbReference type="EMBL" id="WFD27636.1"/>
    </source>
</evidence>
<evidence type="ECO:0000256" key="4">
    <source>
        <dbReference type="ARBA" id="ARBA00022989"/>
    </source>
</evidence>
<dbReference type="InterPro" id="IPR036259">
    <property type="entry name" value="MFS_trans_sf"/>
</dbReference>
<proteinExistence type="predicted"/>
<dbReference type="GO" id="GO:0005886">
    <property type="term" value="C:plasma membrane"/>
    <property type="evidence" value="ECO:0007669"/>
    <property type="project" value="TreeGrafter"/>
</dbReference>
<dbReference type="InterPro" id="IPR011701">
    <property type="entry name" value="MFS"/>
</dbReference>
<feature type="transmembrane region" description="Helical" evidence="6">
    <location>
        <begin position="183"/>
        <end position="202"/>
    </location>
</feature>
<feature type="transmembrane region" description="Helical" evidence="6">
    <location>
        <begin position="27"/>
        <end position="48"/>
    </location>
</feature>
<feature type="transmembrane region" description="Helical" evidence="6">
    <location>
        <begin position="97"/>
        <end position="119"/>
    </location>
</feature>
<evidence type="ECO:0000256" key="5">
    <source>
        <dbReference type="ARBA" id="ARBA00023136"/>
    </source>
</evidence>
<keyword evidence="5 6" id="KW-0472">Membrane</keyword>
<keyword evidence="9" id="KW-1185">Reference proteome</keyword>
<organism evidence="8 9">
    <name type="scientific">Malassezia nana</name>
    <dbReference type="NCBI Taxonomy" id="180528"/>
    <lineage>
        <taxon>Eukaryota</taxon>
        <taxon>Fungi</taxon>
        <taxon>Dikarya</taxon>
        <taxon>Basidiomycota</taxon>
        <taxon>Ustilaginomycotina</taxon>
        <taxon>Malasseziomycetes</taxon>
        <taxon>Malasseziales</taxon>
        <taxon>Malasseziaceae</taxon>
        <taxon>Malassezia</taxon>
    </lineage>
</organism>
<evidence type="ECO:0000259" key="7">
    <source>
        <dbReference type="PROSITE" id="PS50850"/>
    </source>
</evidence>
<dbReference type="InterPro" id="IPR020846">
    <property type="entry name" value="MFS_dom"/>
</dbReference>
<evidence type="ECO:0000256" key="3">
    <source>
        <dbReference type="ARBA" id="ARBA00022692"/>
    </source>
</evidence>
<accession>A0AAF0J301</accession>
<dbReference type="AlphaFoldDB" id="A0AAF0J301"/>
<keyword evidence="4 6" id="KW-1133">Transmembrane helix</keyword>
<evidence type="ECO:0000256" key="2">
    <source>
        <dbReference type="ARBA" id="ARBA00022448"/>
    </source>
</evidence>
<reference evidence="8" key="1">
    <citation type="submission" date="2023-03" db="EMBL/GenBank/DDBJ databases">
        <title>Mating type loci evolution in Malassezia.</title>
        <authorList>
            <person name="Coelho M.A."/>
        </authorList>
    </citation>
    <scope>NUCLEOTIDE SEQUENCE</scope>
    <source>
        <strain evidence="8">CBS 9557</strain>
    </source>
</reference>
<evidence type="ECO:0000256" key="1">
    <source>
        <dbReference type="ARBA" id="ARBA00004141"/>
    </source>
</evidence>
<comment type="subcellular location">
    <subcellularLocation>
        <location evidence="1">Membrane</location>
        <topology evidence="1">Multi-pass membrane protein</topology>
    </subcellularLocation>
</comment>
<name>A0AAF0J301_9BASI</name>
<feature type="transmembrane region" description="Helical" evidence="6">
    <location>
        <begin position="68"/>
        <end position="85"/>
    </location>
</feature>
<dbReference type="SUPFAM" id="SSF103473">
    <property type="entry name" value="MFS general substrate transporter"/>
    <property type="match status" value="1"/>
</dbReference>
<dbReference type="PROSITE" id="PS50850">
    <property type="entry name" value="MFS"/>
    <property type="match status" value="1"/>
</dbReference>
<dbReference type="PANTHER" id="PTHR23502:SF51">
    <property type="entry name" value="QUINIDINE RESISTANCE PROTEIN 1-RELATED"/>
    <property type="match status" value="1"/>
</dbReference>
<evidence type="ECO:0000256" key="6">
    <source>
        <dbReference type="SAM" id="Phobius"/>
    </source>
</evidence>
<evidence type="ECO:0000313" key="9">
    <source>
        <dbReference type="Proteomes" id="UP001213623"/>
    </source>
</evidence>
<keyword evidence="2" id="KW-0813">Transport</keyword>
<dbReference type="GO" id="GO:0022857">
    <property type="term" value="F:transmembrane transporter activity"/>
    <property type="evidence" value="ECO:0007669"/>
    <property type="project" value="InterPro"/>
</dbReference>
<dbReference type="PANTHER" id="PTHR23502">
    <property type="entry name" value="MAJOR FACILITATOR SUPERFAMILY"/>
    <property type="match status" value="1"/>
</dbReference>
<dbReference type="Gene3D" id="1.20.1720.10">
    <property type="entry name" value="Multidrug resistance protein D"/>
    <property type="match status" value="1"/>
</dbReference>
<sequence length="212" mass="23225">MKAALHTTDGAKQEEQKEVYSAFRPSIRVLAIVVASITGFMGPFGVNVYMPAIPRITEKLHITPGETLLTVTMYLVFQGISPSFWAPLSDTIGRRPVILCTMLVFLAANLGLAFVNVFWGLLVLRMLQAFGASSTIAIGAGIVSDVSSKEQRGRFMSYFQSGSLIGPCIGPIVGGLIAERWEWHSIFFFLAAFTGFLLRRYGLLWGTDPDVL</sequence>
<feature type="domain" description="Major facilitator superfamily (MFS) profile" evidence="7">
    <location>
        <begin position="31"/>
        <end position="212"/>
    </location>
</feature>
<feature type="transmembrane region" description="Helical" evidence="6">
    <location>
        <begin position="155"/>
        <end position="177"/>
    </location>
</feature>
<dbReference type="EMBL" id="CP119895">
    <property type="protein sequence ID" value="WFD27636.1"/>
    <property type="molecule type" value="Genomic_DNA"/>
</dbReference>
<dbReference type="Pfam" id="PF07690">
    <property type="entry name" value="MFS_1"/>
    <property type="match status" value="1"/>
</dbReference>
<feature type="transmembrane region" description="Helical" evidence="6">
    <location>
        <begin position="125"/>
        <end position="143"/>
    </location>
</feature>
<keyword evidence="3 6" id="KW-0812">Transmembrane</keyword>
<dbReference type="Proteomes" id="UP001213623">
    <property type="component" value="Chromosome 4"/>
</dbReference>
<protein>
    <recommendedName>
        <fullName evidence="7">Major facilitator superfamily (MFS) profile domain-containing protein</fullName>
    </recommendedName>
</protein>
<gene>
    <name evidence="8" type="ORF">MNAN1_002637</name>
</gene>